<accession>A0ABS1MHL8</accession>
<keyword evidence="4" id="KW-1185">Reference proteome</keyword>
<protein>
    <submittedName>
        <fullName evidence="3">SRPBCC domain-containing protein</fullName>
    </submittedName>
</protein>
<proteinExistence type="inferred from homology"/>
<dbReference type="EMBL" id="JAERRJ010000025">
    <property type="protein sequence ID" value="MBL1080157.1"/>
    <property type="molecule type" value="Genomic_DNA"/>
</dbReference>
<gene>
    <name evidence="3" type="ORF">JK358_37760</name>
</gene>
<comment type="similarity">
    <text evidence="1">Belongs to the AHA1 family.</text>
</comment>
<dbReference type="InterPro" id="IPR013538">
    <property type="entry name" value="ASHA1/2-like_C"/>
</dbReference>
<organism evidence="3 4">
    <name type="scientific">Nocardia acididurans</name>
    <dbReference type="NCBI Taxonomy" id="2802282"/>
    <lineage>
        <taxon>Bacteria</taxon>
        <taxon>Bacillati</taxon>
        <taxon>Actinomycetota</taxon>
        <taxon>Actinomycetes</taxon>
        <taxon>Mycobacteriales</taxon>
        <taxon>Nocardiaceae</taxon>
        <taxon>Nocardia</taxon>
    </lineage>
</organism>
<evidence type="ECO:0000256" key="1">
    <source>
        <dbReference type="ARBA" id="ARBA00006817"/>
    </source>
</evidence>
<evidence type="ECO:0000259" key="2">
    <source>
        <dbReference type="Pfam" id="PF08327"/>
    </source>
</evidence>
<name>A0ABS1MHL8_9NOCA</name>
<comment type="caution">
    <text evidence="3">The sequence shown here is derived from an EMBL/GenBank/DDBJ whole genome shotgun (WGS) entry which is preliminary data.</text>
</comment>
<sequence length="153" mass="17070">MTGTEFGSIEREIYVDAAPEVVFEVVSKPEHISEWWTDDASFTVRPGATGEFVWGDRVDVVAMSVVEVDPPRRFSFRWCYAGGAVSDDDASMLVTIDLVPAGEGTTIRLVETGFREMGWEAAKLEEVYNDHVSGWDTFIPRLGDYVARLVATR</sequence>
<dbReference type="RefSeq" id="WP_201958407.1">
    <property type="nucleotide sequence ID" value="NZ_JAERRJ010000025.1"/>
</dbReference>
<reference evidence="3 4" key="1">
    <citation type="submission" date="2021-01" db="EMBL/GenBank/DDBJ databases">
        <title>WGS of actinomycetes isolated from Thailand.</title>
        <authorList>
            <person name="Thawai C."/>
        </authorList>
    </citation>
    <scope>NUCLEOTIDE SEQUENCE [LARGE SCALE GENOMIC DNA]</scope>
    <source>
        <strain evidence="3 4">LPG 2</strain>
    </source>
</reference>
<dbReference type="SUPFAM" id="SSF55961">
    <property type="entry name" value="Bet v1-like"/>
    <property type="match status" value="1"/>
</dbReference>
<dbReference type="Proteomes" id="UP000602198">
    <property type="component" value="Unassembled WGS sequence"/>
</dbReference>
<dbReference type="Pfam" id="PF08327">
    <property type="entry name" value="AHSA1"/>
    <property type="match status" value="1"/>
</dbReference>
<evidence type="ECO:0000313" key="4">
    <source>
        <dbReference type="Proteomes" id="UP000602198"/>
    </source>
</evidence>
<dbReference type="Gene3D" id="3.30.530.20">
    <property type="match status" value="1"/>
</dbReference>
<evidence type="ECO:0000313" key="3">
    <source>
        <dbReference type="EMBL" id="MBL1080157.1"/>
    </source>
</evidence>
<dbReference type="InterPro" id="IPR023393">
    <property type="entry name" value="START-like_dom_sf"/>
</dbReference>
<feature type="domain" description="Activator of Hsp90 ATPase homologue 1/2-like C-terminal" evidence="2">
    <location>
        <begin position="16"/>
        <end position="146"/>
    </location>
</feature>